<dbReference type="GO" id="GO:0000976">
    <property type="term" value="F:transcription cis-regulatory region binding"/>
    <property type="evidence" value="ECO:0007669"/>
    <property type="project" value="TreeGrafter"/>
</dbReference>
<evidence type="ECO:0000259" key="4">
    <source>
        <dbReference type="PROSITE" id="PS50977"/>
    </source>
</evidence>
<dbReference type="InterPro" id="IPR001647">
    <property type="entry name" value="HTH_TetR"/>
</dbReference>
<evidence type="ECO:0000256" key="1">
    <source>
        <dbReference type="ARBA" id="ARBA00023125"/>
    </source>
</evidence>
<dbReference type="SUPFAM" id="SSF46689">
    <property type="entry name" value="Homeodomain-like"/>
    <property type="match status" value="1"/>
</dbReference>
<reference evidence="5 6" key="1">
    <citation type="journal article" date="2014" name="Int. J. Syst. Evol. Microbiol.">
        <title>Complete genome sequence of Corynebacterium casei LMG S-19264T (=DSM 44701T), isolated from a smear-ripened cheese.</title>
        <authorList>
            <consortium name="US DOE Joint Genome Institute (JGI-PGF)"/>
            <person name="Walter F."/>
            <person name="Albersmeier A."/>
            <person name="Kalinowski J."/>
            <person name="Ruckert C."/>
        </authorList>
    </citation>
    <scope>NUCLEOTIDE SEQUENCE [LARGE SCALE GENOMIC DNA]</scope>
    <source>
        <strain evidence="5 6">JCM 4205</strain>
    </source>
</reference>
<feature type="domain" description="HTH tetR-type" evidence="4">
    <location>
        <begin position="9"/>
        <end position="69"/>
    </location>
</feature>
<keyword evidence="1 2" id="KW-0238">DNA-binding</keyword>
<evidence type="ECO:0000313" key="5">
    <source>
        <dbReference type="EMBL" id="GGR10041.1"/>
    </source>
</evidence>
<evidence type="ECO:0000313" key="6">
    <source>
        <dbReference type="Proteomes" id="UP000642014"/>
    </source>
</evidence>
<dbReference type="Pfam" id="PF00440">
    <property type="entry name" value="TetR_N"/>
    <property type="match status" value="1"/>
</dbReference>
<sequence>MEHTVGAARTPRDRWVEEGLRALADGGPDAVRVEALAKRLGVTKGGFYGYFADRDALLGAMLDTWEREATDEVIDRVARADGDARERITLAGMLTFSGDRLRPIDLAVRDWARRDGAVAERLRRVDNRRMELLREMIGSFCSDPDEVEARSLVAFCVAIGHHFLAADHEGRTRLEVLVRAGDLILDRPRERTEATPPPSHTEAPSPHAENPSSPPHADN</sequence>
<dbReference type="PROSITE" id="PS50977">
    <property type="entry name" value="HTH_TETR_2"/>
    <property type="match status" value="1"/>
</dbReference>
<dbReference type="InterPro" id="IPR050109">
    <property type="entry name" value="HTH-type_TetR-like_transc_reg"/>
</dbReference>
<evidence type="ECO:0000256" key="2">
    <source>
        <dbReference type="PROSITE-ProRule" id="PRU00335"/>
    </source>
</evidence>
<dbReference type="PANTHER" id="PTHR30055">
    <property type="entry name" value="HTH-TYPE TRANSCRIPTIONAL REGULATOR RUTR"/>
    <property type="match status" value="1"/>
</dbReference>
<proteinExistence type="predicted"/>
<comment type="caution">
    <text evidence="5">The sequence shown here is derived from an EMBL/GenBank/DDBJ whole genome shotgun (WGS) entry which is preliminary data.</text>
</comment>
<dbReference type="AlphaFoldDB" id="A0AAV4KBE3"/>
<dbReference type="InterPro" id="IPR009057">
    <property type="entry name" value="Homeodomain-like_sf"/>
</dbReference>
<feature type="region of interest" description="Disordered" evidence="3">
    <location>
        <begin position="187"/>
        <end position="219"/>
    </location>
</feature>
<feature type="DNA-binding region" description="H-T-H motif" evidence="2">
    <location>
        <begin position="32"/>
        <end position="51"/>
    </location>
</feature>
<evidence type="ECO:0000256" key="3">
    <source>
        <dbReference type="SAM" id="MobiDB-lite"/>
    </source>
</evidence>
<accession>A0AAV4KBE3</accession>
<organism evidence="5 6">
    <name type="scientific">Streptomyces cinereoruber</name>
    <dbReference type="NCBI Taxonomy" id="67260"/>
    <lineage>
        <taxon>Bacteria</taxon>
        <taxon>Bacillati</taxon>
        <taxon>Actinomycetota</taxon>
        <taxon>Actinomycetes</taxon>
        <taxon>Kitasatosporales</taxon>
        <taxon>Streptomycetaceae</taxon>
        <taxon>Streptomyces</taxon>
    </lineage>
</organism>
<dbReference type="PANTHER" id="PTHR30055:SF239">
    <property type="entry name" value="TRANSCRIPTIONAL REGULATORY PROTEIN"/>
    <property type="match status" value="1"/>
</dbReference>
<dbReference type="Proteomes" id="UP000642014">
    <property type="component" value="Unassembled WGS sequence"/>
</dbReference>
<dbReference type="Gene3D" id="1.10.357.10">
    <property type="entry name" value="Tetracycline Repressor, domain 2"/>
    <property type="match status" value="1"/>
</dbReference>
<name>A0AAV4KBE3_9ACTN</name>
<protein>
    <submittedName>
        <fullName evidence="5">TetR family transcriptional regulator</fullName>
    </submittedName>
</protein>
<gene>
    <name evidence="5" type="ORF">GCM10010497_10140</name>
</gene>
<dbReference type="GO" id="GO:0003700">
    <property type="term" value="F:DNA-binding transcription factor activity"/>
    <property type="evidence" value="ECO:0007669"/>
    <property type="project" value="TreeGrafter"/>
</dbReference>
<dbReference type="EMBL" id="BMSJ01000001">
    <property type="protein sequence ID" value="GGR10041.1"/>
    <property type="molecule type" value="Genomic_DNA"/>
</dbReference>